<dbReference type="OrthoDB" id="9806163at2"/>
<feature type="domain" description="Xaa-Pro dipeptidyl-peptidase C-terminal" evidence="2">
    <location>
        <begin position="381"/>
        <end position="625"/>
    </location>
</feature>
<evidence type="ECO:0000259" key="2">
    <source>
        <dbReference type="SMART" id="SM00939"/>
    </source>
</evidence>
<accession>A0A1G7F605</accession>
<protein>
    <recommendedName>
        <fullName evidence="2">Xaa-Pro dipeptidyl-peptidase C-terminal domain-containing protein</fullName>
    </recommendedName>
</protein>
<dbReference type="InterPro" id="IPR005674">
    <property type="entry name" value="CocE/Ser_esterase"/>
</dbReference>
<dbReference type="Pfam" id="PF02129">
    <property type="entry name" value="Peptidase_S15"/>
    <property type="match status" value="1"/>
</dbReference>
<dbReference type="SUPFAM" id="SSF49785">
    <property type="entry name" value="Galactose-binding domain-like"/>
    <property type="match status" value="1"/>
</dbReference>
<dbReference type="RefSeq" id="WP_068303601.1">
    <property type="nucleotide sequence ID" value="NZ_FNAK01000009.1"/>
</dbReference>
<dbReference type="Gene3D" id="2.60.120.260">
    <property type="entry name" value="Galactose-binding domain-like"/>
    <property type="match status" value="1"/>
</dbReference>
<dbReference type="Gene3D" id="3.40.50.1820">
    <property type="entry name" value="alpha/beta hydrolase"/>
    <property type="match status" value="1"/>
</dbReference>
<proteinExistence type="predicted"/>
<dbReference type="SMART" id="SM00939">
    <property type="entry name" value="PepX_C"/>
    <property type="match status" value="1"/>
</dbReference>
<dbReference type="Gene3D" id="1.10.3020.10">
    <property type="entry name" value="alpha-amino acid ester hydrolase ( Helical cap domain)"/>
    <property type="match status" value="1"/>
</dbReference>
<dbReference type="InterPro" id="IPR000383">
    <property type="entry name" value="Xaa-Pro-like_dom"/>
</dbReference>
<evidence type="ECO:0000313" key="4">
    <source>
        <dbReference type="Proteomes" id="UP000183685"/>
    </source>
</evidence>
<name>A0A1G7F605_9PROT</name>
<dbReference type="NCBIfam" id="TIGR00976">
    <property type="entry name" value="CocE_NonD"/>
    <property type="match status" value="1"/>
</dbReference>
<dbReference type="AlphaFoldDB" id="A0A1G7F605"/>
<keyword evidence="4" id="KW-1185">Reference proteome</keyword>
<dbReference type="Pfam" id="PF08530">
    <property type="entry name" value="PepX_C"/>
    <property type="match status" value="1"/>
</dbReference>
<dbReference type="InterPro" id="IPR029058">
    <property type="entry name" value="AB_hydrolase_fold"/>
</dbReference>
<reference evidence="3 4" key="1">
    <citation type="submission" date="2016-10" db="EMBL/GenBank/DDBJ databases">
        <authorList>
            <person name="de Groot N.N."/>
        </authorList>
    </citation>
    <scope>NUCLEOTIDE SEQUENCE [LARGE SCALE GENOMIC DNA]</scope>
    <source>
        <strain evidence="3 4">CGMCC 1.9109</strain>
    </source>
</reference>
<dbReference type="InterPro" id="IPR013736">
    <property type="entry name" value="Xaa-Pro_dipept_C"/>
</dbReference>
<organism evidence="3 4">
    <name type="scientific">Kordiimonas lacus</name>
    <dbReference type="NCBI Taxonomy" id="637679"/>
    <lineage>
        <taxon>Bacteria</taxon>
        <taxon>Pseudomonadati</taxon>
        <taxon>Pseudomonadota</taxon>
        <taxon>Alphaproteobacteria</taxon>
        <taxon>Kordiimonadales</taxon>
        <taxon>Kordiimonadaceae</taxon>
        <taxon>Kordiimonas</taxon>
    </lineage>
</organism>
<keyword evidence="1" id="KW-0378">Hydrolase</keyword>
<dbReference type="GO" id="GO:0008239">
    <property type="term" value="F:dipeptidyl-peptidase activity"/>
    <property type="evidence" value="ECO:0007669"/>
    <property type="project" value="InterPro"/>
</dbReference>
<gene>
    <name evidence="3" type="ORF">SAMN04488071_3630</name>
</gene>
<dbReference type="STRING" id="637679.GCA_001550055_01601"/>
<sequence length="634" mass="69829">MKWMARAFFRVMKWVSVALLCTIVAVLSADLWFGGQYIEGRFSGRVEARSFYVSMDDGVELAVDVWLPPGEQQTFPAILNATRYWRGVELTKLGKFAYALGILPDDFVLPAPYMFFVAEGFAVVRVDVRGSGASEGERLVEWSPEEVEDLGQVARWIVRQEWSNGDVGTAGISYSGNTAELALANPDTPIKAAAVMYADFDPQFQNVQPGGLDSKFLGVWSSYAHALDRNDICRVLSADGVQCSLLRMISTGVRPVSADADREKLDQILLRRKNVTPAAALKHVHSRYSEFFGGSGVSFSDISPYGRAEEVEQSGVPMLVYSAWHDAFTASGALARFRGLSNPQRLVIGPWTHGGRFDADPFKSPTAALDEKGYGQWSEVTAFFRRAFRGEIKASEKRIEYYILGLGWEEGTHWPPVGVSEHRFALSAGGRLEPRDQRGSRASTLSWKVDKNVSVGSSNRWATQMGGKDIFYDLNASHETGSIRFVSEPVDGDLLLVGEPVLLVRMASSCSDGAIHAYLDFLSPEGQSYYMTEGMLRMSRRNLAGPRHEYASNLDNIEQSVAATIPGKEYDFKIQLGAVAGRLPGGYRIRLTLAGADLSMFPPIPVDCMPEWQLGLGGENGSFLTLPLMQPSEE</sequence>
<evidence type="ECO:0000313" key="3">
    <source>
        <dbReference type="EMBL" id="SDE71216.1"/>
    </source>
</evidence>
<dbReference type="EMBL" id="FNAK01000009">
    <property type="protein sequence ID" value="SDE71216.1"/>
    <property type="molecule type" value="Genomic_DNA"/>
</dbReference>
<dbReference type="Proteomes" id="UP000183685">
    <property type="component" value="Unassembled WGS sequence"/>
</dbReference>
<dbReference type="SUPFAM" id="SSF53474">
    <property type="entry name" value="alpha/beta-Hydrolases"/>
    <property type="match status" value="1"/>
</dbReference>
<dbReference type="InterPro" id="IPR008979">
    <property type="entry name" value="Galactose-bd-like_sf"/>
</dbReference>
<evidence type="ECO:0000256" key="1">
    <source>
        <dbReference type="ARBA" id="ARBA00022801"/>
    </source>
</evidence>